<proteinExistence type="predicted"/>
<evidence type="ECO:0000313" key="2">
    <source>
        <dbReference type="Proteomes" id="UP000679725"/>
    </source>
</evidence>
<gene>
    <name evidence="1" type="ORF">DYBT9623_00661</name>
</gene>
<dbReference type="EMBL" id="CAJRAU010000001">
    <property type="protein sequence ID" value="CAG5067933.1"/>
    <property type="molecule type" value="Genomic_DNA"/>
</dbReference>
<accession>A0ABN7R1Z7</accession>
<keyword evidence="2" id="KW-1185">Reference proteome</keyword>
<sequence length="106" mass="12305">MGLHISLTFKNELVFTKSTTHNNRHKAQEVGLYELLWYGNEHGFSKASQLIEPLSQGIETLLTEPDKFQSMDSPNGWGLYEYFLPYLQDLLRACKEYPDAEFTSER</sequence>
<dbReference type="Proteomes" id="UP000679725">
    <property type="component" value="Unassembled WGS sequence"/>
</dbReference>
<name>A0ABN7R1Z7_9BACT</name>
<organism evidence="1 2">
    <name type="scientific">Dyadobacter linearis</name>
    <dbReference type="NCBI Taxonomy" id="2823330"/>
    <lineage>
        <taxon>Bacteria</taxon>
        <taxon>Pseudomonadati</taxon>
        <taxon>Bacteroidota</taxon>
        <taxon>Cytophagia</taxon>
        <taxon>Cytophagales</taxon>
        <taxon>Spirosomataceae</taxon>
        <taxon>Dyadobacter</taxon>
    </lineage>
</organism>
<comment type="caution">
    <text evidence="1">The sequence shown here is derived from an EMBL/GenBank/DDBJ whole genome shotgun (WGS) entry which is preliminary data.</text>
</comment>
<reference evidence="1 2" key="1">
    <citation type="submission" date="2021-04" db="EMBL/GenBank/DDBJ databases">
        <authorList>
            <person name="Rodrigo-Torres L."/>
            <person name="Arahal R. D."/>
            <person name="Lucena T."/>
        </authorList>
    </citation>
    <scope>NUCLEOTIDE SEQUENCE [LARGE SCALE GENOMIC DNA]</scope>
    <source>
        <strain evidence="1 2">CECT 9623</strain>
    </source>
</reference>
<dbReference type="RefSeq" id="WP_215232063.1">
    <property type="nucleotide sequence ID" value="NZ_CAJRAU010000001.1"/>
</dbReference>
<protein>
    <submittedName>
        <fullName evidence="1">Uncharacterized protein</fullName>
    </submittedName>
</protein>
<evidence type="ECO:0000313" key="1">
    <source>
        <dbReference type="EMBL" id="CAG5067933.1"/>
    </source>
</evidence>